<comment type="caution">
    <text evidence="2">The sequence shown here is derived from an EMBL/GenBank/DDBJ whole genome shotgun (WGS) entry which is preliminary data.</text>
</comment>
<protein>
    <recommendedName>
        <fullName evidence="1">VTC domain-containing protein</fullName>
    </recommendedName>
</protein>
<dbReference type="Gene3D" id="3.20.100.30">
    <property type="entry name" value="VTC, catalytic tunnel domain"/>
    <property type="match status" value="1"/>
</dbReference>
<dbReference type="InterPro" id="IPR018966">
    <property type="entry name" value="VTC_domain"/>
</dbReference>
<dbReference type="GO" id="GO:0006799">
    <property type="term" value="P:polyphosphate biosynthetic process"/>
    <property type="evidence" value="ECO:0007669"/>
    <property type="project" value="UniProtKB-ARBA"/>
</dbReference>
<sequence>MSKKFRFEFKYEIDPNTAYLIEKDIVKYGMKPDSNISSLNGEYFVTSLYYDSYDLSDYRDKIDGLIRRKKFRLRVYKPTIGESQTVWLEIKNKHQQENFKTRMLLTNSEFEDFFMRGNVSLLEKKWAEKEIGKKNEILWNAVSNSIKPAVAVRYKRRAYLNELKNLRLTFDSSLEACKGHNFMYNSFMKPVNRGKMVMEIKFKYMLPFWLKKIISKHNLRADTYSKYEKSVEALHRFNPLLR</sequence>
<feature type="domain" description="VTC" evidence="1">
    <location>
        <begin position="6"/>
        <end position="235"/>
    </location>
</feature>
<gene>
    <name evidence="2" type="ORF">A2650_02090</name>
</gene>
<dbReference type="Proteomes" id="UP000177117">
    <property type="component" value="Unassembled WGS sequence"/>
</dbReference>
<name>A0A1F8EKN2_9BACT</name>
<dbReference type="Pfam" id="PF09359">
    <property type="entry name" value="VTC"/>
    <property type="match status" value="1"/>
</dbReference>
<dbReference type="AlphaFoldDB" id="A0A1F8EKN2"/>
<reference evidence="2 3" key="1">
    <citation type="journal article" date="2016" name="Nat. Commun.">
        <title>Thousands of microbial genomes shed light on interconnected biogeochemical processes in an aquifer system.</title>
        <authorList>
            <person name="Anantharaman K."/>
            <person name="Brown C.T."/>
            <person name="Hug L.A."/>
            <person name="Sharon I."/>
            <person name="Castelle C.J."/>
            <person name="Probst A.J."/>
            <person name="Thomas B.C."/>
            <person name="Singh A."/>
            <person name="Wilkins M.J."/>
            <person name="Karaoz U."/>
            <person name="Brodie E.L."/>
            <person name="Williams K.H."/>
            <person name="Hubbard S.S."/>
            <person name="Banfield J.F."/>
        </authorList>
    </citation>
    <scope>NUCLEOTIDE SEQUENCE [LARGE SCALE GENOMIC DNA]</scope>
</reference>
<evidence type="ECO:0000259" key="1">
    <source>
        <dbReference type="Pfam" id="PF09359"/>
    </source>
</evidence>
<organism evidence="2 3">
    <name type="scientific">Candidatus Yanofskybacteria bacterium RIFCSPHIGHO2_01_FULL_41_53</name>
    <dbReference type="NCBI Taxonomy" id="1802663"/>
    <lineage>
        <taxon>Bacteria</taxon>
        <taxon>Candidatus Yanofskyibacteriota</taxon>
    </lineage>
</organism>
<dbReference type="EMBL" id="MGJD01000013">
    <property type="protein sequence ID" value="OGN00910.1"/>
    <property type="molecule type" value="Genomic_DNA"/>
</dbReference>
<evidence type="ECO:0000313" key="2">
    <source>
        <dbReference type="EMBL" id="OGN00910.1"/>
    </source>
</evidence>
<proteinExistence type="predicted"/>
<evidence type="ECO:0000313" key="3">
    <source>
        <dbReference type="Proteomes" id="UP000177117"/>
    </source>
</evidence>
<dbReference type="CDD" id="cd07750">
    <property type="entry name" value="PolyPPase_VTC_like"/>
    <property type="match status" value="1"/>
</dbReference>
<accession>A0A1F8EKN2</accession>
<dbReference type="InterPro" id="IPR042267">
    <property type="entry name" value="VTC_sf"/>
</dbReference>